<evidence type="ECO:0000313" key="1">
    <source>
        <dbReference type="EMBL" id="QEQ70672.1"/>
    </source>
</evidence>
<sequence>MSNLVAFVAGQGGHFSQFERLYRHYVNHDVDCTNLLITDELKPGCSFEGRAIEVGELRPKKGFSFTSLYHHLIRCIDVAREFKKYDRITLISTGPGIALSCSLLAKIYGGKVIHIETWSRFYNKSFTGRFIYYLADHFYVQNSELLAIYPKAKYSGRL</sequence>
<gene>
    <name evidence="1" type="primary">alg14</name>
</gene>
<organism evidence="1">
    <name type="scientific">Vibrio parahaemolyticus</name>
    <dbReference type="NCBI Taxonomy" id="670"/>
    <lineage>
        <taxon>Bacteria</taxon>
        <taxon>Pseudomonadati</taxon>
        <taxon>Pseudomonadota</taxon>
        <taxon>Gammaproteobacteria</taxon>
        <taxon>Vibrionales</taxon>
        <taxon>Vibrionaceae</taxon>
        <taxon>Vibrio</taxon>
    </lineage>
</organism>
<dbReference type="InterPro" id="IPR013969">
    <property type="entry name" value="Oligosacch_biosynth_Alg14"/>
</dbReference>
<dbReference type="Pfam" id="PF08660">
    <property type="entry name" value="Alg14"/>
    <property type="match status" value="1"/>
</dbReference>
<dbReference type="AlphaFoldDB" id="A0A5Q5AWW2"/>
<protein>
    <submittedName>
        <fullName evidence="1">Oligosaccharide biosynthesis Alg14 like family protein</fullName>
    </submittedName>
</protein>
<dbReference type="EMBL" id="MK455080">
    <property type="protein sequence ID" value="QEQ70672.1"/>
    <property type="molecule type" value="Genomic_DNA"/>
</dbReference>
<name>A0A5Q5AWW2_VIBPH</name>
<dbReference type="Gene3D" id="3.40.50.2000">
    <property type="entry name" value="Glycogen Phosphorylase B"/>
    <property type="match status" value="1"/>
</dbReference>
<dbReference type="GO" id="GO:0006488">
    <property type="term" value="P:dolichol-linked oligosaccharide biosynthetic process"/>
    <property type="evidence" value="ECO:0007669"/>
    <property type="project" value="InterPro"/>
</dbReference>
<accession>A0A5Q5AWW2</accession>
<proteinExistence type="predicted"/>
<reference evidence="1" key="1">
    <citation type="journal article" date="2019" name="Int. J. Food Microbiol.">
        <title>Developing a novel molecular serotyping system based on capsular polysaccharide synthesis gene clusters of Vibrio parahaemolyticus.</title>
        <authorList>
            <person name="Pang Y."/>
            <person name="Guo X."/>
            <person name="Tian X."/>
            <person name="Liu F."/>
            <person name="Wang L."/>
            <person name="Wu J."/>
            <person name="Zhang S."/>
            <person name="Li S."/>
            <person name="Liu B."/>
        </authorList>
    </citation>
    <scope>NUCLEOTIDE SEQUENCE</scope>
    <source>
        <strain evidence="1">G2927</strain>
    </source>
</reference>
<dbReference type="NCBIfam" id="NF041549">
    <property type="entry name" value="PssD"/>
    <property type="match status" value="1"/>
</dbReference>